<accession>A0ABR2GAA2</accession>
<keyword evidence="2" id="KW-1185">Reference proteome</keyword>
<organism evidence="1 2">
    <name type="scientific">Hibiscus sabdariffa</name>
    <name type="common">roselle</name>
    <dbReference type="NCBI Taxonomy" id="183260"/>
    <lineage>
        <taxon>Eukaryota</taxon>
        <taxon>Viridiplantae</taxon>
        <taxon>Streptophyta</taxon>
        <taxon>Embryophyta</taxon>
        <taxon>Tracheophyta</taxon>
        <taxon>Spermatophyta</taxon>
        <taxon>Magnoliopsida</taxon>
        <taxon>eudicotyledons</taxon>
        <taxon>Gunneridae</taxon>
        <taxon>Pentapetalae</taxon>
        <taxon>rosids</taxon>
        <taxon>malvids</taxon>
        <taxon>Malvales</taxon>
        <taxon>Malvaceae</taxon>
        <taxon>Malvoideae</taxon>
        <taxon>Hibiscus</taxon>
    </lineage>
</organism>
<proteinExistence type="predicted"/>
<name>A0ABR2GAA2_9ROSI</name>
<reference evidence="1 2" key="1">
    <citation type="journal article" date="2024" name="G3 (Bethesda)">
        <title>Genome assembly of Hibiscus sabdariffa L. provides insights into metabolisms of medicinal natural products.</title>
        <authorList>
            <person name="Kim T."/>
        </authorList>
    </citation>
    <scope>NUCLEOTIDE SEQUENCE [LARGE SCALE GENOMIC DNA]</scope>
    <source>
        <strain evidence="1">TK-2024</strain>
        <tissue evidence="1">Old leaves</tissue>
    </source>
</reference>
<sequence length="178" mass="19458">MEFDLVRGNGDGQRSKDGEPKLAAVGFARSILLVWILDSAYPGFHQFVDGFVEFSLRNFTLVFCIGLKDGLKDGDVGTRVFSSLAFGRGNHILLEGPKLFYFKAGYVREEAGSFQNEFVIDCLGDNPWLFSGINDNKQTIAATGGSLGFLGYGFKADLEGAQGSPERSSYLLQCRPCC</sequence>
<evidence type="ECO:0008006" key="3">
    <source>
        <dbReference type="Google" id="ProtNLM"/>
    </source>
</evidence>
<evidence type="ECO:0000313" key="2">
    <source>
        <dbReference type="Proteomes" id="UP001472677"/>
    </source>
</evidence>
<dbReference type="Proteomes" id="UP001472677">
    <property type="component" value="Unassembled WGS sequence"/>
</dbReference>
<comment type="caution">
    <text evidence="1">The sequence shown here is derived from an EMBL/GenBank/DDBJ whole genome shotgun (WGS) entry which is preliminary data.</text>
</comment>
<protein>
    <recommendedName>
        <fullName evidence="3">Dirigent protein</fullName>
    </recommendedName>
</protein>
<gene>
    <name evidence="1" type="ORF">V6N12_049700</name>
</gene>
<dbReference type="EMBL" id="JBBPBM010000001">
    <property type="protein sequence ID" value="KAK8599828.1"/>
    <property type="molecule type" value="Genomic_DNA"/>
</dbReference>
<evidence type="ECO:0000313" key="1">
    <source>
        <dbReference type="EMBL" id="KAK8599828.1"/>
    </source>
</evidence>